<proteinExistence type="predicted"/>
<dbReference type="Proteomes" id="UP000323011">
    <property type="component" value="Unassembled WGS sequence"/>
</dbReference>
<evidence type="ECO:0000313" key="2">
    <source>
        <dbReference type="EMBL" id="KAA0155909.1"/>
    </source>
</evidence>
<name>A0A5A8CT83_CAFRO</name>
<feature type="compositionally biased region" description="Gly residues" evidence="1">
    <location>
        <begin position="914"/>
        <end position="926"/>
    </location>
</feature>
<dbReference type="EMBL" id="VLTN01000005">
    <property type="protein sequence ID" value="KAA0155909.1"/>
    <property type="molecule type" value="Genomic_DNA"/>
</dbReference>
<accession>A0A5A8CT83</accession>
<evidence type="ECO:0000256" key="1">
    <source>
        <dbReference type="SAM" id="MobiDB-lite"/>
    </source>
</evidence>
<reference evidence="2 3" key="1">
    <citation type="submission" date="2019-07" db="EMBL/GenBank/DDBJ databases">
        <title>Genomes of Cafeteria roenbergensis.</title>
        <authorList>
            <person name="Fischer M.G."/>
            <person name="Hackl T."/>
            <person name="Roman M."/>
        </authorList>
    </citation>
    <scope>NUCLEOTIDE SEQUENCE [LARGE SCALE GENOMIC DNA]</scope>
    <source>
        <strain evidence="2 3">BVI</strain>
    </source>
</reference>
<dbReference type="AlphaFoldDB" id="A0A5A8CT83"/>
<feature type="compositionally biased region" description="Low complexity" evidence="1">
    <location>
        <begin position="927"/>
        <end position="945"/>
    </location>
</feature>
<feature type="region of interest" description="Disordered" evidence="1">
    <location>
        <begin position="895"/>
        <end position="945"/>
    </location>
</feature>
<gene>
    <name evidence="2" type="ORF">FNF29_01328</name>
</gene>
<feature type="region of interest" description="Disordered" evidence="1">
    <location>
        <begin position="432"/>
        <end position="474"/>
    </location>
</feature>
<feature type="compositionally biased region" description="Low complexity" evidence="1">
    <location>
        <begin position="1020"/>
        <end position="1036"/>
    </location>
</feature>
<feature type="region of interest" description="Disordered" evidence="1">
    <location>
        <begin position="1"/>
        <end position="77"/>
    </location>
</feature>
<sequence>MGTSILQAADRSEPLLGAPQEQSKPFQAVEGKAAELEADGSAAAGQAVGPTAATADRPATAGRAAPTAADAHLEDPATLSPGELELAFRSHGGRRAGGTARAAARPGEELWPAGGQAASWGATGGPSWAATTAGVSMVEAQQRAEQLHRHLDGMEAEGAGEGLVPVARLRRSASLAEALGQGGTGRAGAALRRLKVELVAVEAAAAASAAAGARRLKAAEVRLGRALGVEGKRSWGEDDSEDLFRSVDGVFYAVRALERGAKAREQSLASATATIKALHTAADRFVTRRLQQKEAGVGTDDDVLVLMDGEARRQARALLGRRPRAVVQRRRVPRFFLCYPGPQELLAVCIRRRITALPDSQERLTPLADALDVVEAGIAASAGEAAPKADEAGRPRPALASCLDRAGAVFFPMGGALAGIDDADVDQVVEDSDLTDEEDDSDDDGGDEDEEDEDNEDGEEEDDDDEHREEAFSAEEELDAAQLAMRGEEGAAAGAGIPSSRGVLREWCPALAALSIAWREAWPVLAAMASLERMGEDVQAQPSDPSAGDAGGKAAASDARDAGSMRPSEMAAAASGSDWGSAAVAAVDPACWPGREGKALFRALVGQMQAVTLPPRPAKGAASGTQVLAVSVAPMSRSEALEATATQAAVLSAVRRGLTGPAELVAEAAASAAAKATAKRQAASPRVAPAAADELSPDQLARHLRSAKAGLTRRAAALVRDWLARCLATEAPGGGGALAAQSAPAPLDRLSSAMSSSFQMRAVGTRTGSSAATRCVCIDVWEVADLVAQLHERAAVIEEARWCSAFVRADRRGRRCGTLSWEEFESEFWPRVSEVGANQAARGVSLSGRDVAYSIFTEAARLSPLQAAGEALASQSPVFGSTRAQAAIRLMMAASKASRKGGESSPQGGQEPAGAGGGTERGGGRQADGATASTEPAAGAGAGGAKARQAGSAAMRAFGVVPGKAASPTAKAGRAAAGSGRIVTVEELREQVTREAKARARGMLVPVKDGAGGVVLPQQASSTEAPAPAPSSAKGGPAEDDDAASVTSVASDEEASTEERVTLRQVLLAARSLNATAPVHPLAFQYTAALLALPKRAFLLSALGRARTRGFSAHHPFQRAVPERRADAEGQSGCC</sequence>
<feature type="compositionally biased region" description="Low complexity" evidence="1">
    <location>
        <begin position="543"/>
        <end position="557"/>
    </location>
</feature>
<feature type="region of interest" description="Disordered" evidence="1">
    <location>
        <begin position="536"/>
        <end position="573"/>
    </location>
</feature>
<keyword evidence="3" id="KW-1185">Reference proteome</keyword>
<feature type="region of interest" description="Disordered" evidence="1">
    <location>
        <begin position="1019"/>
        <end position="1057"/>
    </location>
</feature>
<organism evidence="2 3">
    <name type="scientific">Cafeteria roenbergensis</name>
    <name type="common">Marine flagellate</name>
    <dbReference type="NCBI Taxonomy" id="33653"/>
    <lineage>
        <taxon>Eukaryota</taxon>
        <taxon>Sar</taxon>
        <taxon>Stramenopiles</taxon>
        <taxon>Bigyra</taxon>
        <taxon>Opalozoa</taxon>
        <taxon>Bicosoecida</taxon>
        <taxon>Cafeteriaceae</taxon>
        <taxon>Cafeteria</taxon>
    </lineage>
</organism>
<protein>
    <submittedName>
        <fullName evidence="2">Uncharacterized protein</fullName>
    </submittedName>
</protein>
<feature type="compositionally biased region" description="Low complexity" evidence="1">
    <location>
        <begin position="39"/>
        <end position="70"/>
    </location>
</feature>
<feature type="region of interest" description="Disordered" evidence="1">
    <location>
        <begin position="92"/>
        <end position="128"/>
    </location>
</feature>
<evidence type="ECO:0000313" key="3">
    <source>
        <dbReference type="Proteomes" id="UP000323011"/>
    </source>
</evidence>
<comment type="caution">
    <text evidence="2">The sequence shown here is derived from an EMBL/GenBank/DDBJ whole genome shotgun (WGS) entry which is preliminary data.</text>
</comment>